<dbReference type="AlphaFoldDB" id="A0A2R6AEI6"/>
<reference evidence="1 2" key="1">
    <citation type="submission" date="2017-04" db="EMBL/GenBank/DDBJ databases">
        <title>Novel microbial lineages endemic to geothermal iron-oxide mats fill important gaps in the evolutionary history of Archaea.</title>
        <authorList>
            <person name="Jay Z.J."/>
            <person name="Beam J.P."/>
            <person name="Dlakic M."/>
            <person name="Rusch D.B."/>
            <person name="Kozubal M.A."/>
            <person name="Inskeep W.P."/>
        </authorList>
    </citation>
    <scope>NUCLEOTIDE SEQUENCE [LARGE SCALE GENOMIC DNA]</scope>
    <source>
        <strain evidence="1">BE_D</strain>
    </source>
</reference>
<comment type="caution">
    <text evidence="1">The sequence shown here is derived from an EMBL/GenBank/DDBJ whole genome shotgun (WGS) entry which is preliminary data.</text>
</comment>
<gene>
    <name evidence="1" type="ORF">B9Q02_08920</name>
</gene>
<evidence type="ECO:0000313" key="1">
    <source>
        <dbReference type="EMBL" id="PSN84748.1"/>
    </source>
</evidence>
<proteinExistence type="predicted"/>
<feature type="non-terminal residue" evidence="1">
    <location>
        <position position="1"/>
    </location>
</feature>
<protein>
    <submittedName>
        <fullName evidence="1">Uncharacterized protein</fullName>
    </submittedName>
</protein>
<accession>A0A2R6AEI6</accession>
<evidence type="ECO:0000313" key="2">
    <source>
        <dbReference type="Proteomes" id="UP000240569"/>
    </source>
</evidence>
<dbReference type="EMBL" id="NEXD01000067">
    <property type="protein sequence ID" value="PSN84748.1"/>
    <property type="molecule type" value="Genomic_DNA"/>
</dbReference>
<name>A0A2R6AEI6_9ARCH</name>
<sequence>VQLLLVNASRNTYIFTLAYHFVVNGENVLPLIGVTTNPNSIVILQNNKILIFSNSQNVYLTINIASELLINCYLKA</sequence>
<dbReference type="Proteomes" id="UP000240569">
    <property type="component" value="Unassembled WGS sequence"/>
</dbReference>
<organism evidence="1 2">
    <name type="scientific">Candidatus Marsarchaeota G1 archaeon BE_D</name>
    <dbReference type="NCBI Taxonomy" id="1978156"/>
    <lineage>
        <taxon>Archaea</taxon>
        <taxon>Candidatus Marsarchaeota</taxon>
        <taxon>Candidatus Marsarchaeota group 1</taxon>
    </lineage>
</organism>